<accession>A0AAV5LW52</accession>
<evidence type="ECO:0000256" key="1">
    <source>
        <dbReference type="SAM" id="SignalP"/>
    </source>
</evidence>
<feature type="signal peptide" evidence="1">
    <location>
        <begin position="1"/>
        <end position="15"/>
    </location>
</feature>
<protein>
    <submittedName>
        <fullName evidence="2">Uncharacterized protein</fullName>
    </submittedName>
</protein>
<dbReference type="Proteomes" id="UP001054252">
    <property type="component" value="Unassembled WGS sequence"/>
</dbReference>
<dbReference type="EMBL" id="BPVZ01000151">
    <property type="protein sequence ID" value="GKV41665.1"/>
    <property type="molecule type" value="Genomic_DNA"/>
</dbReference>
<keyword evidence="3" id="KW-1185">Reference proteome</keyword>
<gene>
    <name evidence="2" type="ORF">SLEP1_g49165</name>
</gene>
<sequence length="43" mass="5112">MILVVLTMAIRMLQTSVDEAMETKFMERKLWIKGGMHYHTHSF</sequence>
<keyword evidence="1" id="KW-0732">Signal</keyword>
<evidence type="ECO:0000313" key="3">
    <source>
        <dbReference type="Proteomes" id="UP001054252"/>
    </source>
</evidence>
<reference evidence="2 3" key="1">
    <citation type="journal article" date="2021" name="Commun. Biol.">
        <title>The genome of Shorea leprosula (Dipterocarpaceae) highlights the ecological relevance of drought in aseasonal tropical rainforests.</title>
        <authorList>
            <person name="Ng K.K.S."/>
            <person name="Kobayashi M.J."/>
            <person name="Fawcett J.A."/>
            <person name="Hatakeyama M."/>
            <person name="Paape T."/>
            <person name="Ng C.H."/>
            <person name="Ang C.C."/>
            <person name="Tnah L.H."/>
            <person name="Lee C.T."/>
            <person name="Nishiyama T."/>
            <person name="Sese J."/>
            <person name="O'Brien M.J."/>
            <person name="Copetti D."/>
            <person name="Mohd Noor M.I."/>
            <person name="Ong R.C."/>
            <person name="Putra M."/>
            <person name="Sireger I.Z."/>
            <person name="Indrioko S."/>
            <person name="Kosugi Y."/>
            <person name="Izuno A."/>
            <person name="Isagi Y."/>
            <person name="Lee S.L."/>
            <person name="Shimizu K.K."/>
        </authorList>
    </citation>
    <scope>NUCLEOTIDE SEQUENCE [LARGE SCALE GENOMIC DNA]</scope>
    <source>
        <strain evidence="2">214</strain>
    </source>
</reference>
<feature type="chain" id="PRO_5043618852" evidence="1">
    <location>
        <begin position="16"/>
        <end position="43"/>
    </location>
</feature>
<dbReference type="AlphaFoldDB" id="A0AAV5LW52"/>
<comment type="caution">
    <text evidence="2">The sequence shown here is derived from an EMBL/GenBank/DDBJ whole genome shotgun (WGS) entry which is preliminary data.</text>
</comment>
<name>A0AAV5LW52_9ROSI</name>
<evidence type="ECO:0000313" key="2">
    <source>
        <dbReference type="EMBL" id="GKV41665.1"/>
    </source>
</evidence>
<proteinExistence type="predicted"/>
<organism evidence="2 3">
    <name type="scientific">Rubroshorea leprosula</name>
    <dbReference type="NCBI Taxonomy" id="152421"/>
    <lineage>
        <taxon>Eukaryota</taxon>
        <taxon>Viridiplantae</taxon>
        <taxon>Streptophyta</taxon>
        <taxon>Embryophyta</taxon>
        <taxon>Tracheophyta</taxon>
        <taxon>Spermatophyta</taxon>
        <taxon>Magnoliopsida</taxon>
        <taxon>eudicotyledons</taxon>
        <taxon>Gunneridae</taxon>
        <taxon>Pentapetalae</taxon>
        <taxon>rosids</taxon>
        <taxon>malvids</taxon>
        <taxon>Malvales</taxon>
        <taxon>Dipterocarpaceae</taxon>
        <taxon>Rubroshorea</taxon>
    </lineage>
</organism>